<evidence type="ECO:0000313" key="3">
    <source>
        <dbReference type="EMBL" id="KAJ8938411.1"/>
    </source>
</evidence>
<sequence>MKSMKSILQIMKTLEIDIYLVADATRIKYVEQSLIDAAKEARSSIKLLILRVMGTYEKEQERLQMLLDEVGLDDENINIYDDESDEGEQDLEETLNHESESEQEISDRDDDDMSNSTSLSFIDNFSRVRDANLTDAIEIRALFGLLYLAGVTHANRLNTEDLWRRDGYGVEIFHLTMSLQRFRFLVRVLRFDDKDTRLERMKTNKLAPIRIVFESFVANCQTGYYLSAFITVDEILAGFRGRCSFRQYIPSKPNKYGLKILVLCDAKMFYTSKLEVYVGSQPDGPFKISNSPKDVVLRLCEHVFANCRNVTMDNWFTSIPLVETLLHQHKLTVIGTVRKNKRELPLEFSKPTNRPARTSMFGFTNDQTIVSYIPKKGKNVILVSSFHHHDDIDPDSGDLNKPVIITKYNETKGGVDVVD</sequence>
<name>A0AAV8XHB7_9CUCU</name>
<dbReference type="InterPro" id="IPR029526">
    <property type="entry name" value="PGBD"/>
</dbReference>
<protein>
    <recommendedName>
        <fullName evidence="2">PiggyBac transposable element-derived protein domain-containing protein</fullName>
    </recommendedName>
</protein>
<dbReference type="PANTHER" id="PTHR46599:SF6">
    <property type="entry name" value="DUAL SPECIFICITY PHOSPHATASE 26"/>
    <property type="match status" value="1"/>
</dbReference>
<dbReference type="AlphaFoldDB" id="A0AAV8XHB7"/>
<comment type="caution">
    <text evidence="3">The sequence shown here is derived from an EMBL/GenBank/DDBJ whole genome shotgun (WGS) entry which is preliminary data.</text>
</comment>
<proteinExistence type="predicted"/>
<dbReference type="Proteomes" id="UP001162162">
    <property type="component" value="Unassembled WGS sequence"/>
</dbReference>
<dbReference type="PANTHER" id="PTHR46599">
    <property type="entry name" value="PIGGYBAC TRANSPOSABLE ELEMENT-DERIVED PROTEIN 4"/>
    <property type="match status" value="1"/>
</dbReference>
<feature type="compositionally biased region" description="Acidic residues" evidence="1">
    <location>
        <begin position="83"/>
        <end position="93"/>
    </location>
</feature>
<dbReference type="EMBL" id="JAPWTK010000559">
    <property type="protein sequence ID" value="KAJ8938411.1"/>
    <property type="molecule type" value="Genomic_DNA"/>
</dbReference>
<feature type="region of interest" description="Disordered" evidence="1">
    <location>
        <begin position="83"/>
        <end position="115"/>
    </location>
</feature>
<organism evidence="3 4">
    <name type="scientific">Aromia moschata</name>
    <dbReference type="NCBI Taxonomy" id="1265417"/>
    <lineage>
        <taxon>Eukaryota</taxon>
        <taxon>Metazoa</taxon>
        <taxon>Ecdysozoa</taxon>
        <taxon>Arthropoda</taxon>
        <taxon>Hexapoda</taxon>
        <taxon>Insecta</taxon>
        <taxon>Pterygota</taxon>
        <taxon>Neoptera</taxon>
        <taxon>Endopterygota</taxon>
        <taxon>Coleoptera</taxon>
        <taxon>Polyphaga</taxon>
        <taxon>Cucujiformia</taxon>
        <taxon>Chrysomeloidea</taxon>
        <taxon>Cerambycidae</taxon>
        <taxon>Cerambycinae</taxon>
        <taxon>Callichromatini</taxon>
        <taxon>Aromia</taxon>
    </lineage>
</organism>
<evidence type="ECO:0000256" key="1">
    <source>
        <dbReference type="SAM" id="MobiDB-lite"/>
    </source>
</evidence>
<evidence type="ECO:0000259" key="2">
    <source>
        <dbReference type="Pfam" id="PF13843"/>
    </source>
</evidence>
<reference evidence="3" key="1">
    <citation type="journal article" date="2023" name="Insect Mol. Biol.">
        <title>Genome sequencing provides insights into the evolution of gene families encoding plant cell wall-degrading enzymes in longhorned beetles.</title>
        <authorList>
            <person name="Shin N.R."/>
            <person name="Okamura Y."/>
            <person name="Kirsch R."/>
            <person name="Pauchet Y."/>
        </authorList>
    </citation>
    <scope>NUCLEOTIDE SEQUENCE</scope>
    <source>
        <strain evidence="3">AMC_N1</strain>
    </source>
</reference>
<dbReference type="Pfam" id="PF13843">
    <property type="entry name" value="DDE_Tnp_1_7"/>
    <property type="match status" value="1"/>
</dbReference>
<accession>A0AAV8XHB7</accession>
<keyword evidence="4" id="KW-1185">Reference proteome</keyword>
<feature type="domain" description="PiggyBac transposable element-derived protein" evidence="2">
    <location>
        <begin position="129"/>
        <end position="417"/>
    </location>
</feature>
<evidence type="ECO:0000313" key="4">
    <source>
        <dbReference type="Proteomes" id="UP001162162"/>
    </source>
</evidence>
<feature type="compositionally biased region" description="Acidic residues" evidence="1">
    <location>
        <begin position="101"/>
        <end position="113"/>
    </location>
</feature>
<gene>
    <name evidence="3" type="ORF">NQ318_011994</name>
</gene>